<dbReference type="InterPro" id="IPR046273">
    <property type="entry name" value="DUF6306"/>
</dbReference>
<dbReference type="AlphaFoldDB" id="W9H088"/>
<protein>
    <recommendedName>
        <fullName evidence="1">DUF6306 domain-containing protein</fullName>
    </recommendedName>
</protein>
<feature type="domain" description="DUF6306" evidence="1">
    <location>
        <begin position="35"/>
        <end position="158"/>
    </location>
</feature>
<dbReference type="EMBL" id="AVFL01000012">
    <property type="protein sequence ID" value="EWY39494.1"/>
    <property type="molecule type" value="Genomic_DNA"/>
</dbReference>
<sequence>MSELETASCASPPCLAAEIDPAYSKAPIADPIADDELARRLNVMLEVGRASAKALTALVAEFEPPEATDLLMSVQRNQARFCGVLTRVVTQLGETPSHATSGLHDEVLGLDALGERLALLNGGMAWVVGQFDDTLPRVASDELCGVLADLRETHRVDLKDCETLLDWFSQRG</sequence>
<evidence type="ECO:0000313" key="2">
    <source>
        <dbReference type="EMBL" id="EWY39494.1"/>
    </source>
</evidence>
<name>W9H088_9PROT</name>
<dbReference type="OrthoDB" id="9778912at2"/>
<dbReference type="Pfam" id="PF19825">
    <property type="entry name" value="DUF6306"/>
    <property type="match status" value="1"/>
</dbReference>
<organism evidence="2 3">
    <name type="scientific">Skermanella stibiiresistens SB22</name>
    <dbReference type="NCBI Taxonomy" id="1385369"/>
    <lineage>
        <taxon>Bacteria</taxon>
        <taxon>Pseudomonadati</taxon>
        <taxon>Pseudomonadota</taxon>
        <taxon>Alphaproteobacteria</taxon>
        <taxon>Rhodospirillales</taxon>
        <taxon>Azospirillaceae</taxon>
        <taxon>Skermanella</taxon>
    </lineage>
</organism>
<reference evidence="2 3" key="1">
    <citation type="submission" date="2013-08" db="EMBL/GenBank/DDBJ databases">
        <title>The genome sequence of Skermanella stibiiresistens.</title>
        <authorList>
            <person name="Zhu W."/>
            <person name="Wang G."/>
        </authorList>
    </citation>
    <scope>NUCLEOTIDE SEQUENCE [LARGE SCALE GENOMIC DNA]</scope>
    <source>
        <strain evidence="2 3">SB22</strain>
    </source>
</reference>
<evidence type="ECO:0000259" key="1">
    <source>
        <dbReference type="Pfam" id="PF19825"/>
    </source>
</evidence>
<dbReference type="STRING" id="1385369.N825_06855"/>
<comment type="caution">
    <text evidence="2">The sequence shown here is derived from an EMBL/GenBank/DDBJ whole genome shotgun (WGS) entry which is preliminary data.</text>
</comment>
<keyword evidence="3" id="KW-1185">Reference proteome</keyword>
<accession>W9H088</accession>
<proteinExistence type="predicted"/>
<gene>
    <name evidence="2" type="ORF">N825_06855</name>
</gene>
<dbReference type="Proteomes" id="UP000019486">
    <property type="component" value="Unassembled WGS sequence"/>
</dbReference>
<evidence type="ECO:0000313" key="3">
    <source>
        <dbReference type="Proteomes" id="UP000019486"/>
    </source>
</evidence>
<dbReference type="RefSeq" id="WP_037454564.1">
    <property type="nucleotide sequence ID" value="NZ_AVFL01000012.1"/>
</dbReference>